<accession>A0A0P1G7U6</accession>
<dbReference type="OrthoDB" id="7867799at2"/>
<evidence type="ECO:0000313" key="1">
    <source>
        <dbReference type="EMBL" id="CUH77744.1"/>
    </source>
</evidence>
<gene>
    <name evidence="1" type="ORF">TRM7557_01544</name>
</gene>
<proteinExistence type="predicted"/>
<dbReference type="STRING" id="928856.SAMN04488049_107103"/>
<evidence type="ECO:0008006" key="3">
    <source>
        <dbReference type="Google" id="ProtNLM"/>
    </source>
</evidence>
<dbReference type="Proteomes" id="UP000052022">
    <property type="component" value="Unassembled WGS sequence"/>
</dbReference>
<dbReference type="RefSeq" id="WP_058289630.1">
    <property type="nucleotide sequence ID" value="NZ_CYSD01000021.1"/>
</dbReference>
<reference evidence="1 2" key="1">
    <citation type="submission" date="2015-09" db="EMBL/GenBank/DDBJ databases">
        <authorList>
            <consortium name="Swine Surveillance"/>
        </authorList>
    </citation>
    <scope>NUCLEOTIDE SEQUENCE [LARGE SCALE GENOMIC DNA]</scope>
    <source>
        <strain evidence="1 2">CECT 7557</strain>
    </source>
</reference>
<organism evidence="1 2">
    <name type="scientific">Tritonibacter multivorans</name>
    <dbReference type="NCBI Taxonomy" id="928856"/>
    <lineage>
        <taxon>Bacteria</taxon>
        <taxon>Pseudomonadati</taxon>
        <taxon>Pseudomonadota</taxon>
        <taxon>Alphaproteobacteria</taxon>
        <taxon>Rhodobacterales</taxon>
        <taxon>Paracoccaceae</taxon>
        <taxon>Tritonibacter</taxon>
    </lineage>
</organism>
<dbReference type="AlphaFoldDB" id="A0A0P1G7U6"/>
<keyword evidence="2" id="KW-1185">Reference proteome</keyword>
<protein>
    <recommendedName>
        <fullName evidence="3">DUF1127 domain-containing protein</fullName>
    </recommendedName>
</protein>
<evidence type="ECO:0000313" key="2">
    <source>
        <dbReference type="Proteomes" id="UP000052022"/>
    </source>
</evidence>
<name>A0A0P1G7U6_9RHOB</name>
<sequence length="72" mass="7921">MAYATDFAAPKSTGFFARLGAKLADMIETVALSSSRAQLIEELNNLTDAELAAKGLRRDDIVRHVFADKMYI</sequence>
<dbReference type="EMBL" id="CYSD01000021">
    <property type="protein sequence ID" value="CUH77744.1"/>
    <property type="molecule type" value="Genomic_DNA"/>
</dbReference>